<comment type="caution">
    <text evidence="2">The sequence shown here is derived from an EMBL/GenBank/DDBJ whole genome shotgun (WGS) entry which is preliminary data.</text>
</comment>
<evidence type="ECO:0000256" key="1">
    <source>
        <dbReference type="SAM" id="SignalP"/>
    </source>
</evidence>
<feature type="signal peptide" evidence="1">
    <location>
        <begin position="1"/>
        <end position="22"/>
    </location>
</feature>
<sequence>MSPRNLLPTLMTALLWAAPARADEPQAPIHANAAFQRLDEALAKHPKMKVPNRTEELARLILCQANISGNEAAIREAFSALARAKIDRIRAAKAVPELTRLLVDWQRTRMGLPPLATDEPVQEFAAY</sequence>
<evidence type="ECO:0000313" key="3">
    <source>
        <dbReference type="Proteomes" id="UP001476282"/>
    </source>
</evidence>
<name>A0ABP9UIH5_9BACT</name>
<dbReference type="EMBL" id="BAABRI010000003">
    <property type="protein sequence ID" value="GAA5481451.1"/>
    <property type="molecule type" value="Genomic_DNA"/>
</dbReference>
<gene>
    <name evidence="2" type="ORF">Hsar01_00660</name>
</gene>
<keyword evidence="1" id="KW-0732">Signal</keyword>
<reference evidence="2 3" key="1">
    <citation type="submission" date="2024-02" db="EMBL/GenBank/DDBJ databases">
        <title>Haloferula sargassicola NBRC 104335.</title>
        <authorList>
            <person name="Ichikawa N."/>
            <person name="Katano-Makiyama Y."/>
            <person name="Hidaka K."/>
        </authorList>
    </citation>
    <scope>NUCLEOTIDE SEQUENCE [LARGE SCALE GENOMIC DNA]</scope>
    <source>
        <strain evidence="2 3">NBRC 104335</strain>
    </source>
</reference>
<proteinExistence type="predicted"/>
<accession>A0ABP9UIH5</accession>
<organism evidence="2 3">
    <name type="scientific">Haloferula sargassicola</name>
    <dbReference type="NCBI Taxonomy" id="490096"/>
    <lineage>
        <taxon>Bacteria</taxon>
        <taxon>Pseudomonadati</taxon>
        <taxon>Verrucomicrobiota</taxon>
        <taxon>Verrucomicrobiia</taxon>
        <taxon>Verrucomicrobiales</taxon>
        <taxon>Verrucomicrobiaceae</taxon>
        <taxon>Haloferula</taxon>
    </lineage>
</organism>
<protein>
    <submittedName>
        <fullName evidence="2">Uncharacterized protein</fullName>
    </submittedName>
</protein>
<feature type="chain" id="PRO_5045355939" evidence="1">
    <location>
        <begin position="23"/>
        <end position="127"/>
    </location>
</feature>
<evidence type="ECO:0000313" key="2">
    <source>
        <dbReference type="EMBL" id="GAA5481451.1"/>
    </source>
</evidence>
<keyword evidence="3" id="KW-1185">Reference proteome</keyword>
<dbReference type="Proteomes" id="UP001476282">
    <property type="component" value="Unassembled WGS sequence"/>
</dbReference>